<dbReference type="InterPro" id="IPR029063">
    <property type="entry name" value="SAM-dependent_MTases_sf"/>
</dbReference>
<dbReference type="InterPro" id="IPR023095">
    <property type="entry name" value="Ade_MeTrfase_dom_2"/>
</dbReference>
<dbReference type="InterPro" id="IPR012327">
    <property type="entry name" value="MeTrfase_D12"/>
</dbReference>
<comment type="similarity">
    <text evidence="1 8">Belongs to the N(4)/N(6)-methyltransferase family.</text>
</comment>
<dbReference type="GO" id="GO:0009007">
    <property type="term" value="F:site-specific DNA-methyltransferase (adenine-specific) activity"/>
    <property type="evidence" value="ECO:0007669"/>
    <property type="project" value="UniProtKB-UniRule"/>
</dbReference>
<feature type="binding site" evidence="7">
    <location>
        <position position="199"/>
    </location>
    <ligand>
        <name>S-adenosyl-L-methionine</name>
        <dbReference type="ChEBI" id="CHEBI:59789"/>
    </ligand>
</feature>
<dbReference type="GO" id="GO:0006298">
    <property type="term" value="P:mismatch repair"/>
    <property type="evidence" value="ECO:0007669"/>
    <property type="project" value="TreeGrafter"/>
</dbReference>
<reference evidence="9 10" key="1">
    <citation type="submission" date="2020-04" db="EMBL/GenBank/DDBJ databases">
        <title>MicrobeNet Type strains.</title>
        <authorList>
            <person name="Nicholson A.C."/>
        </authorList>
    </citation>
    <scope>NUCLEOTIDE SEQUENCE [LARGE SCALE GENOMIC DNA]</scope>
    <source>
        <strain evidence="9 10">CCUG 61472</strain>
    </source>
</reference>
<evidence type="ECO:0000256" key="5">
    <source>
        <dbReference type="ARBA" id="ARBA00022691"/>
    </source>
</evidence>
<evidence type="ECO:0000256" key="1">
    <source>
        <dbReference type="ARBA" id="ARBA00006594"/>
    </source>
</evidence>
<evidence type="ECO:0000313" key="10">
    <source>
        <dbReference type="Proteomes" id="UP000549765"/>
    </source>
</evidence>
<dbReference type="Proteomes" id="UP000549765">
    <property type="component" value="Unassembled WGS sequence"/>
</dbReference>
<dbReference type="PRINTS" id="PR00505">
    <property type="entry name" value="D12N6MTFRASE"/>
</dbReference>
<evidence type="ECO:0000313" key="9">
    <source>
        <dbReference type="EMBL" id="NKZ23546.1"/>
    </source>
</evidence>
<evidence type="ECO:0000256" key="3">
    <source>
        <dbReference type="ARBA" id="ARBA00022603"/>
    </source>
</evidence>
<dbReference type="GO" id="GO:1904047">
    <property type="term" value="F:S-adenosyl-L-methionine binding"/>
    <property type="evidence" value="ECO:0007669"/>
    <property type="project" value="TreeGrafter"/>
</dbReference>
<evidence type="ECO:0000256" key="6">
    <source>
        <dbReference type="ARBA" id="ARBA00047942"/>
    </source>
</evidence>
<accession>A0A7X6N0J3</accession>
<dbReference type="PANTHER" id="PTHR30481:SF3">
    <property type="entry name" value="DNA ADENINE METHYLASE"/>
    <property type="match status" value="1"/>
</dbReference>
<evidence type="ECO:0000256" key="4">
    <source>
        <dbReference type="ARBA" id="ARBA00022679"/>
    </source>
</evidence>
<dbReference type="EC" id="2.1.1.72" evidence="2 8"/>
<dbReference type="Pfam" id="PF02086">
    <property type="entry name" value="MethyltransfD12"/>
    <property type="match status" value="1"/>
</dbReference>
<dbReference type="RefSeq" id="WP_168721572.1">
    <property type="nucleotide sequence ID" value="NZ_JAAXPN010000001.1"/>
</dbReference>
<organism evidence="9 10">
    <name type="scientific">Periweissella fabalis</name>
    <dbReference type="NCBI Taxonomy" id="1070421"/>
    <lineage>
        <taxon>Bacteria</taxon>
        <taxon>Bacillati</taxon>
        <taxon>Bacillota</taxon>
        <taxon>Bacilli</taxon>
        <taxon>Lactobacillales</taxon>
        <taxon>Lactobacillaceae</taxon>
        <taxon>Periweissella</taxon>
    </lineage>
</organism>
<name>A0A7X6N0J3_9LACO</name>
<evidence type="ECO:0000256" key="2">
    <source>
        <dbReference type="ARBA" id="ARBA00011900"/>
    </source>
</evidence>
<feature type="binding site" evidence="7">
    <location>
        <position position="68"/>
    </location>
    <ligand>
        <name>S-adenosyl-L-methionine</name>
        <dbReference type="ChEBI" id="CHEBI:59789"/>
    </ligand>
</feature>
<dbReference type="GO" id="GO:0032259">
    <property type="term" value="P:methylation"/>
    <property type="evidence" value="ECO:0007669"/>
    <property type="project" value="UniProtKB-KW"/>
</dbReference>
<dbReference type="NCBIfam" id="TIGR00571">
    <property type="entry name" value="dam"/>
    <property type="match status" value="1"/>
</dbReference>
<dbReference type="InterPro" id="IPR012263">
    <property type="entry name" value="M_m6A_EcoRV"/>
</dbReference>
<keyword evidence="4 8" id="KW-0808">Transferase</keyword>
<evidence type="ECO:0000256" key="8">
    <source>
        <dbReference type="RuleBase" id="RU361257"/>
    </source>
</evidence>
<dbReference type="Gene3D" id="3.40.50.150">
    <property type="entry name" value="Vaccinia Virus protein VP39"/>
    <property type="match status" value="1"/>
</dbReference>
<dbReference type="GO" id="GO:0009307">
    <property type="term" value="P:DNA restriction-modification system"/>
    <property type="evidence" value="ECO:0007669"/>
    <property type="project" value="InterPro"/>
</dbReference>
<feature type="binding site" evidence="7">
    <location>
        <position position="21"/>
    </location>
    <ligand>
        <name>S-adenosyl-L-methionine</name>
        <dbReference type="ChEBI" id="CHEBI:59789"/>
    </ligand>
</feature>
<dbReference type="InterPro" id="IPR002052">
    <property type="entry name" value="DNA_methylase_N6_adenine_CS"/>
</dbReference>
<dbReference type="Gene3D" id="1.10.1020.10">
    <property type="entry name" value="Adenine-specific Methyltransferase, Domain 2"/>
    <property type="match status" value="1"/>
</dbReference>
<dbReference type="AlphaFoldDB" id="A0A7X6N0J3"/>
<dbReference type="PANTHER" id="PTHR30481">
    <property type="entry name" value="DNA ADENINE METHYLASE"/>
    <property type="match status" value="1"/>
</dbReference>
<feature type="binding site" evidence="7">
    <location>
        <position position="25"/>
    </location>
    <ligand>
        <name>S-adenosyl-L-methionine</name>
        <dbReference type="ChEBI" id="CHEBI:59789"/>
    </ligand>
</feature>
<dbReference type="GO" id="GO:0043565">
    <property type="term" value="F:sequence-specific DNA binding"/>
    <property type="evidence" value="ECO:0007669"/>
    <property type="project" value="TreeGrafter"/>
</dbReference>
<sequence length="289" mass="32505">MVVKELEEEMTGVVVSPFIKWVGGKRQLLPQLIELLPNKSEINTYFEPFIGGGALFLRLQPTKAVINDFNSELSNTWEVVRDNPEELQSILSEHQQFDSKEYYLNLRSADRDERITKMTKVERAARFIYMNKAGYNGLWRVNSKGQNNVPYGAHKTLNLVNETIINDASYLQAADLTILTGDYKDAVATADTGDFVYFDPPYIPVTTTAAFTSYTADGFGLVQQEQLRDTVLALTARGVKVMLSNSDVPLIDELYSDPIFKIHRVMATRMVNSNGKGRGKVGEVIITNY</sequence>
<keyword evidence="10" id="KW-1185">Reference proteome</keyword>
<comment type="catalytic activity">
    <reaction evidence="6 8">
        <text>a 2'-deoxyadenosine in DNA + S-adenosyl-L-methionine = an N(6)-methyl-2'-deoxyadenosine in DNA + S-adenosyl-L-homocysteine + H(+)</text>
        <dbReference type="Rhea" id="RHEA:15197"/>
        <dbReference type="Rhea" id="RHEA-COMP:12418"/>
        <dbReference type="Rhea" id="RHEA-COMP:12419"/>
        <dbReference type="ChEBI" id="CHEBI:15378"/>
        <dbReference type="ChEBI" id="CHEBI:57856"/>
        <dbReference type="ChEBI" id="CHEBI:59789"/>
        <dbReference type="ChEBI" id="CHEBI:90615"/>
        <dbReference type="ChEBI" id="CHEBI:90616"/>
        <dbReference type="EC" id="2.1.1.72"/>
    </reaction>
</comment>
<keyword evidence="5 8" id="KW-0949">S-adenosyl-L-methionine</keyword>
<comment type="caution">
    <text evidence="9">The sequence shown here is derived from an EMBL/GenBank/DDBJ whole genome shotgun (WGS) entry which is preliminary data.</text>
</comment>
<dbReference type="PROSITE" id="PS00092">
    <property type="entry name" value="N6_MTASE"/>
    <property type="match status" value="1"/>
</dbReference>
<gene>
    <name evidence="9" type="ORF">HF964_01815</name>
</gene>
<proteinExistence type="inferred from homology"/>
<dbReference type="EMBL" id="JAAXPN010000001">
    <property type="protein sequence ID" value="NKZ23546.1"/>
    <property type="molecule type" value="Genomic_DNA"/>
</dbReference>
<protein>
    <recommendedName>
        <fullName evidence="2 8">Site-specific DNA-methyltransferase (adenine-specific)</fullName>
        <ecNumber evidence="2 8">2.1.1.72</ecNumber>
    </recommendedName>
</protein>
<evidence type="ECO:0000256" key="7">
    <source>
        <dbReference type="PIRSR" id="PIRSR000398-1"/>
    </source>
</evidence>
<dbReference type="SUPFAM" id="SSF53335">
    <property type="entry name" value="S-adenosyl-L-methionine-dependent methyltransferases"/>
    <property type="match status" value="1"/>
</dbReference>
<keyword evidence="3 8" id="KW-0489">Methyltransferase</keyword>
<dbReference type="PIRSF" id="PIRSF000398">
    <property type="entry name" value="M_m6A_EcoRV"/>
    <property type="match status" value="1"/>
</dbReference>